<feature type="domain" description="Reverse transcriptase" evidence="1">
    <location>
        <begin position="2"/>
        <end position="153"/>
    </location>
</feature>
<organism evidence="2 3">
    <name type="scientific">Lithospermum erythrorhizon</name>
    <name type="common">Purple gromwell</name>
    <name type="synonym">Lithospermum officinale var. erythrorhizon</name>
    <dbReference type="NCBI Taxonomy" id="34254"/>
    <lineage>
        <taxon>Eukaryota</taxon>
        <taxon>Viridiplantae</taxon>
        <taxon>Streptophyta</taxon>
        <taxon>Embryophyta</taxon>
        <taxon>Tracheophyta</taxon>
        <taxon>Spermatophyta</taxon>
        <taxon>Magnoliopsida</taxon>
        <taxon>eudicotyledons</taxon>
        <taxon>Gunneridae</taxon>
        <taxon>Pentapetalae</taxon>
        <taxon>asterids</taxon>
        <taxon>lamiids</taxon>
        <taxon>Boraginales</taxon>
        <taxon>Boraginaceae</taxon>
        <taxon>Boraginoideae</taxon>
        <taxon>Lithospermeae</taxon>
        <taxon>Lithospermum</taxon>
    </lineage>
</organism>
<comment type="caution">
    <text evidence="2">The sequence shown here is derived from an EMBL/GenBank/DDBJ whole genome shotgun (WGS) entry which is preliminary data.</text>
</comment>
<dbReference type="PANTHER" id="PTHR33116:SF86">
    <property type="entry name" value="REVERSE TRANSCRIPTASE DOMAIN-CONTAINING PROTEIN"/>
    <property type="match status" value="1"/>
</dbReference>
<evidence type="ECO:0000313" key="2">
    <source>
        <dbReference type="EMBL" id="GAA0185825.1"/>
    </source>
</evidence>
<accession>A0AAV3RZ66</accession>
<dbReference type="InterPro" id="IPR000477">
    <property type="entry name" value="RT_dom"/>
</dbReference>
<dbReference type="EMBL" id="BAABME010013106">
    <property type="protein sequence ID" value="GAA0185825.1"/>
    <property type="molecule type" value="Genomic_DNA"/>
</dbReference>
<reference evidence="2 3" key="1">
    <citation type="submission" date="2024-01" db="EMBL/GenBank/DDBJ databases">
        <title>The complete chloroplast genome sequence of Lithospermum erythrorhizon: insights into the phylogenetic relationship among Boraginaceae species and the maternal lineages of purple gromwells.</title>
        <authorList>
            <person name="Okada T."/>
            <person name="Watanabe K."/>
        </authorList>
    </citation>
    <scope>NUCLEOTIDE SEQUENCE [LARGE SCALE GENOMIC DNA]</scope>
</reference>
<evidence type="ECO:0000313" key="3">
    <source>
        <dbReference type="Proteomes" id="UP001454036"/>
    </source>
</evidence>
<evidence type="ECO:0000259" key="1">
    <source>
        <dbReference type="Pfam" id="PF00078"/>
    </source>
</evidence>
<gene>
    <name evidence="2" type="ORF">LIER_33113</name>
</gene>
<name>A0AAV3RZ66_LITER</name>
<sequence length="281" mass="32320">MKDFRPISLCNIVAKVIGRVMTNRLKGVLTRIISEIQSAFLQDMSQAYDRVEWRFLESIMLKLGLARTWVDWTMCLVSSVGPYMYARDAEERKALTGVKISRESPSISHILFADDAILFCKASIEEGREIVRILREYEESSGQKINLEKRSVSFDSTVSTRRRGERLRGWKGKLLSQAGKDVLIKSVTSAIPIFVMNCFNLGVRWKVGNGRSIDMWKEQWVPRITDFYLRGERDENGRWVSQLISDGHWNKEEVAKCVTGEDRIRVLAIPLSLRGGRDKWV</sequence>
<dbReference type="Pfam" id="PF00078">
    <property type="entry name" value="RVT_1"/>
    <property type="match status" value="1"/>
</dbReference>
<protein>
    <recommendedName>
        <fullName evidence="1">Reverse transcriptase domain-containing protein</fullName>
    </recommendedName>
</protein>
<dbReference type="AlphaFoldDB" id="A0AAV3RZ66"/>
<keyword evidence="3" id="KW-1185">Reference proteome</keyword>
<dbReference type="Proteomes" id="UP001454036">
    <property type="component" value="Unassembled WGS sequence"/>
</dbReference>
<proteinExistence type="predicted"/>
<dbReference type="PANTHER" id="PTHR33116">
    <property type="entry name" value="REVERSE TRANSCRIPTASE ZINC-BINDING DOMAIN-CONTAINING PROTEIN-RELATED-RELATED"/>
    <property type="match status" value="1"/>
</dbReference>